<proteinExistence type="predicted"/>
<accession>A0A5C8CIA8</accession>
<dbReference type="AlphaFoldDB" id="A0A5C8CIA8"/>
<feature type="domain" description="Sialidase" evidence="1">
    <location>
        <begin position="133"/>
        <end position="272"/>
    </location>
</feature>
<dbReference type="EMBL" id="SAXT01000003">
    <property type="protein sequence ID" value="TXJ12959.1"/>
    <property type="molecule type" value="Genomic_DNA"/>
</dbReference>
<comment type="caution">
    <text evidence="2">The sequence shown here is derived from an EMBL/GenBank/DDBJ whole genome shotgun (WGS) entry which is preliminary data.</text>
</comment>
<dbReference type="InterPro" id="IPR036278">
    <property type="entry name" value="Sialidase_sf"/>
</dbReference>
<reference evidence="2 3" key="1">
    <citation type="journal article" date="1992" name="Lakartidningen">
        <title>[Penicillin V and not amoxicillin is the first choice preparation in acute otitis].</title>
        <authorList>
            <person name="Kamme C."/>
            <person name="Lundgren K."/>
            <person name="Prellner K."/>
        </authorList>
    </citation>
    <scope>NUCLEOTIDE SEQUENCE [LARGE SCALE GENOMIC DNA]</scope>
    <source>
        <strain evidence="2 3">W1</strain>
    </source>
</reference>
<organism evidence="2 3">
    <name type="scientific">Brachyspira aalborgi</name>
    <dbReference type="NCBI Taxonomy" id="29522"/>
    <lineage>
        <taxon>Bacteria</taxon>
        <taxon>Pseudomonadati</taxon>
        <taxon>Spirochaetota</taxon>
        <taxon>Spirochaetia</taxon>
        <taxon>Brachyspirales</taxon>
        <taxon>Brachyspiraceae</taxon>
        <taxon>Brachyspira</taxon>
    </lineage>
</organism>
<evidence type="ECO:0000313" key="2">
    <source>
        <dbReference type="EMBL" id="TXJ12959.1"/>
    </source>
</evidence>
<dbReference type="Proteomes" id="UP000325116">
    <property type="component" value="Unassembled WGS sequence"/>
</dbReference>
<dbReference type="RefSeq" id="WP_147758147.1">
    <property type="nucleotide sequence ID" value="NZ_SAXT01000003.1"/>
</dbReference>
<evidence type="ECO:0000313" key="3">
    <source>
        <dbReference type="Proteomes" id="UP000325116"/>
    </source>
</evidence>
<gene>
    <name evidence="2" type="ORF">EPJ80_05025</name>
</gene>
<dbReference type="InterPro" id="IPR011040">
    <property type="entry name" value="Sialidase"/>
</dbReference>
<sequence>MKNNIIKILDEKILYEDKNFYLAFPSIVWLEKNKYLTSFRLAPKTEKNYSHLHSLSKAIVSVVYKNKITKMFELGEDDCAAKQDPQLFRVDNKTILAYYFRYSFHPINEKKLFKDYTFIEYNNSIALLDGIGLCISEDNGKTFSKPNIIKLNNEMKNFAIRGNMIKIGNEILAPIYAYKKTSNKSKNDKYQCYIISSKDFINWKIKTLLCESKIKNNKRIEYFEPSLLAYKNNIIAFIRTHYNNEYGYTSISYSKDKGKTFSKPASTNIKGYPLNPLILNNKKIILTYGYRLKPYGIRAKILDKIENKNIIENINNSKELIIEDKIKNADCGYPSCINDGNNIICVYYGCKEKSNIRKIYLKRFILN</sequence>
<dbReference type="Pfam" id="PF13088">
    <property type="entry name" value="BNR_2"/>
    <property type="match status" value="1"/>
</dbReference>
<name>A0A5C8CIA8_9SPIR</name>
<dbReference type="Gene3D" id="2.120.10.10">
    <property type="match status" value="1"/>
</dbReference>
<protein>
    <submittedName>
        <fullName evidence="2">Exo-alpha-sialidase</fullName>
    </submittedName>
</protein>
<dbReference type="CDD" id="cd15482">
    <property type="entry name" value="Sialidase_non-viral"/>
    <property type="match status" value="1"/>
</dbReference>
<dbReference type="SUPFAM" id="SSF50939">
    <property type="entry name" value="Sialidases"/>
    <property type="match status" value="1"/>
</dbReference>
<evidence type="ECO:0000259" key="1">
    <source>
        <dbReference type="Pfam" id="PF13088"/>
    </source>
</evidence>